<feature type="transmembrane region" description="Helical" evidence="1">
    <location>
        <begin position="42"/>
        <end position="62"/>
    </location>
</feature>
<dbReference type="OrthoDB" id="10281508at2759"/>
<keyword evidence="1" id="KW-1133">Transmembrane helix</keyword>
<keyword evidence="1" id="KW-0812">Transmembrane</keyword>
<feature type="transmembrane region" description="Helical" evidence="1">
    <location>
        <begin position="184"/>
        <end position="201"/>
    </location>
</feature>
<feature type="transmembrane region" description="Helical" evidence="1">
    <location>
        <begin position="138"/>
        <end position="164"/>
    </location>
</feature>
<gene>
    <name evidence="2" type="ORF">B0A54_18086</name>
</gene>
<evidence type="ECO:0000313" key="2">
    <source>
        <dbReference type="EMBL" id="TKA22255.1"/>
    </source>
</evidence>
<protein>
    <submittedName>
        <fullName evidence="2">Uncharacterized protein</fullName>
    </submittedName>
</protein>
<reference evidence="2 3" key="1">
    <citation type="submission" date="2017-03" db="EMBL/GenBank/DDBJ databases">
        <title>Genomes of endolithic fungi from Antarctica.</title>
        <authorList>
            <person name="Coleine C."/>
            <person name="Masonjones S."/>
            <person name="Stajich J.E."/>
        </authorList>
    </citation>
    <scope>NUCLEOTIDE SEQUENCE [LARGE SCALE GENOMIC DNA]</scope>
    <source>
        <strain evidence="2 3">CCFEE 5311</strain>
    </source>
</reference>
<dbReference type="Proteomes" id="UP000310066">
    <property type="component" value="Unassembled WGS sequence"/>
</dbReference>
<dbReference type="EMBL" id="NAJP01000302">
    <property type="protein sequence ID" value="TKA22255.1"/>
    <property type="molecule type" value="Genomic_DNA"/>
</dbReference>
<proteinExistence type="predicted"/>
<accession>A0A4U0TKU5</accession>
<dbReference type="AlphaFoldDB" id="A0A4U0TKU5"/>
<evidence type="ECO:0000256" key="1">
    <source>
        <dbReference type="SAM" id="Phobius"/>
    </source>
</evidence>
<comment type="caution">
    <text evidence="2">The sequence shown here is derived from an EMBL/GenBank/DDBJ whole genome shotgun (WGS) entry which is preliminary data.</text>
</comment>
<name>A0A4U0TKU5_9PEZI</name>
<sequence>MEKPTVPVDLAGFALCSWIPGTVMLLVRLFGRQGTQRRLIEYTSALATVFTVAQALLLYFAILKGCGLDVNNSHSAEISKGQTLATINVAFLVVAQGCFKATDVLVVYHLGPNDGTTFRHYVWPLGVLDLLWTFGSTVALNAITSLAGVSLLTSYIITISCLVWRRLYGSELPSRPWSLGRYGLPINIAALALLLPVWFFVL</sequence>
<feature type="transmembrane region" description="Helical" evidence="1">
    <location>
        <begin position="12"/>
        <end position="30"/>
    </location>
</feature>
<evidence type="ECO:0000313" key="3">
    <source>
        <dbReference type="Proteomes" id="UP000310066"/>
    </source>
</evidence>
<organism evidence="2 3">
    <name type="scientific">Friedmanniomyces endolithicus</name>
    <dbReference type="NCBI Taxonomy" id="329885"/>
    <lineage>
        <taxon>Eukaryota</taxon>
        <taxon>Fungi</taxon>
        <taxon>Dikarya</taxon>
        <taxon>Ascomycota</taxon>
        <taxon>Pezizomycotina</taxon>
        <taxon>Dothideomycetes</taxon>
        <taxon>Dothideomycetidae</taxon>
        <taxon>Mycosphaerellales</taxon>
        <taxon>Teratosphaeriaceae</taxon>
        <taxon>Friedmanniomyces</taxon>
    </lineage>
</organism>
<keyword evidence="1" id="KW-0472">Membrane</keyword>